<dbReference type="WBParaSite" id="L893_g25453.t1">
    <property type="protein sequence ID" value="L893_g25453.t1"/>
    <property type="gene ID" value="L893_g25453"/>
</dbReference>
<dbReference type="Proteomes" id="UP000095287">
    <property type="component" value="Unplaced"/>
</dbReference>
<organism evidence="1 2">
    <name type="scientific">Steinernema glaseri</name>
    <dbReference type="NCBI Taxonomy" id="37863"/>
    <lineage>
        <taxon>Eukaryota</taxon>
        <taxon>Metazoa</taxon>
        <taxon>Ecdysozoa</taxon>
        <taxon>Nematoda</taxon>
        <taxon>Chromadorea</taxon>
        <taxon>Rhabditida</taxon>
        <taxon>Tylenchina</taxon>
        <taxon>Panagrolaimomorpha</taxon>
        <taxon>Strongyloidoidea</taxon>
        <taxon>Steinernematidae</taxon>
        <taxon>Steinernema</taxon>
    </lineage>
</organism>
<dbReference type="AlphaFoldDB" id="A0A1I7ZES8"/>
<reference evidence="2" key="1">
    <citation type="submission" date="2016-11" db="UniProtKB">
        <authorList>
            <consortium name="WormBaseParasite"/>
        </authorList>
    </citation>
    <scope>IDENTIFICATION</scope>
</reference>
<sequence length="79" mass="9152">MAKELSMLTSLERDHIISAANGIFHMIRQVQGEDENTHFVASRLDQTMWSMIEDDSQIRRKGRKRRAEDCDRIAGVSVY</sequence>
<proteinExistence type="predicted"/>
<keyword evidence="1" id="KW-1185">Reference proteome</keyword>
<evidence type="ECO:0000313" key="2">
    <source>
        <dbReference type="WBParaSite" id="L893_g25453.t1"/>
    </source>
</evidence>
<evidence type="ECO:0000313" key="1">
    <source>
        <dbReference type="Proteomes" id="UP000095287"/>
    </source>
</evidence>
<accession>A0A1I7ZES8</accession>
<protein>
    <submittedName>
        <fullName evidence="2">Prophage protein</fullName>
    </submittedName>
</protein>
<name>A0A1I7ZES8_9BILA</name>